<dbReference type="SUPFAM" id="SSF50486">
    <property type="entry name" value="FMT C-terminal domain-like"/>
    <property type="match status" value="1"/>
</dbReference>
<dbReference type="InterPro" id="IPR003180">
    <property type="entry name" value="MPG"/>
</dbReference>
<dbReference type="Pfam" id="PF02245">
    <property type="entry name" value="Pur_DNA_glyco"/>
    <property type="match status" value="1"/>
</dbReference>
<keyword evidence="2 5" id="KW-0227">DNA damage</keyword>
<protein>
    <recommendedName>
        <fullName evidence="5">Putative 3-methyladenine DNA glycosylase</fullName>
        <ecNumber evidence="5">3.2.2.-</ecNumber>
    </recommendedName>
</protein>
<dbReference type="Proteomes" id="UP000229383">
    <property type="component" value="Unassembled WGS sequence"/>
</dbReference>
<dbReference type="PANTHER" id="PTHR10429:SF0">
    <property type="entry name" value="DNA-3-METHYLADENINE GLYCOSYLASE"/>
    <property type="match status" value="1"/>
</dbReference>
<dbReference type="Gene3D" id="3.10.300.10">
    <property type="entry name" value="Methylpurine-DNA glycosylase (MPG)"/>
    <property type="match status" value="1"/>
</dbReference>
<gene>
    <name evidence="6" type="ORF">COU46_00155</name>
</gene>
<dbReference type="GO" id="GO:0003905">
    <property type="term" value="F:alkylbase DNA N-glycosylase activity"/>
    <property type="evidence" value="ECO:0007669"/>
    <property type="project" value="InterPro"/>
</dbReference>
<evidence type="ECO:0000256" key="4">
    <source>
        <dbReference type="ARBA" id="ARBA00023204"/>
    </source>
</evidence>
<comment type="similarity">
    <text evidence="1 5">Belongs to the DNA glycosylase MPG family.</text>
</comment>
<dbReference type="InterPro" id="IPR011034">
    <property type="entry name" value="Formyl_transferase-like_C_sf"/>
</dbReference>
<keyword evidence="3 5" id="KW-0378">Hydrolase</keyword>
<dbReference type="CDD" id="cd00540">
    <property type="entry name" value="AAG"/>
    <property type="match status" value="1"/>
</dbReference>
<evidence type="ECO:0000313" key="6">
    <source>
        <dbReference type="EMBL" id="PIR70700.1"/>
    </source>
</evidence>
<dbReference type="AlphaFoldDB" id="A0A2H0TGM2"/>
<evidence type="ECO:0000313" key="7">
    <source>
        <dbReference type="Proteomes" id="UP000229383"/>
    </source>
</evidence>
<dbReference type="GO" id="GO:0003677">
    <property type="term" value="F:DNA binding"/>
    <property type="evidence" value="ECO:0007669"/>
    <property type="project" value="InterPro"/>
</dbReference>
<dbReference type="HAMAP" id="MF_00527">
    <property type="entry name" value="3MGH"/>
    <property type="match status" value="1"/>
</dbReference>
<dbReference type="EMBL" id="PFCN01000002">
    <property type="protein sequence ID" value="PIR70700.1"/>
    <property type="molecule type" value="Genomic_DNA"/>
</dbReference>
<evidence type="ECO:0000256" key="3">
    <source>
        <dbReference type="ARBA" id="ARBA00022801"/>
    </source>
</evidence>
<dbReference type="NCBIfam" id="TIGR00567">
    <property type="entry name" value="3mg"/>
    <property type="match status" value="1"/>
</dbReference>
<name>A0A2H0TGM2_9BACT</name>
<keyword evidence="4 5" id="KW-0234">DNA repair</keyword>
<reference evidence="7" key="1">
    <citation type="submission" date="2017-09" db="EMBL/GenBank/DDBJ databases">
        <title>Depth-based differentiation of microbial function through sediment-hosted aquifers and enrichment of novel symbionts in the deep terrestrial subsurface.</title>
        <authorList>
            <person name="Probst A.J."/>
            <person name="Ladd B."/>
            <person name="Jarett J.K."/>
            <person name="Geller-Mcgrath D.E."/>
            <person name="Sieber C.M.K."/>
            <person name="Emerson J.B."/>
            <person name="Anantharaman K."/>
            <person name="Thomas B.C."/>
            <person name="Malmstrom R."/>
            <person name="Stieglmeier M."/>
            <person name="Klingl A."/>
            <person name="Woyke T."/>
            <person name="Ryan C.M."/>
            <person name="Banfield J.F."/>
        </authorList>
    </citation>
    <scope>NUCLEOTIDE SEQUENCE [LARGE SCALE GENOMIC DNA]</scope>
</reference>
<sequence>MYIVINMKRRRIPRYFFERSAVEVSRSILGKYLVASDRSGKIKEGRVVEVEAYVGPHDRASHAYKGKITPRNKAEFLRGGYVYIYLVYGMYWQLNIVTGKKDHPECFLIRAVETEGRAGEASGPGKLCRYFGFDKDFYGEDVGKSPKIWFEDRNEKIFPKNIACSRRVGIDYAGRFWALRKLRFYLKGSSVITKLNKSKF</sequence>
<accession>A0A2H0TGM2</accession>
<proteinExistence type="inferred from homology"/>
<organism evidence="6 7">
    <name type="scientific">Candidatus Niyogibacteria bacterium CG10_big_fil_rev_8_21_14_0_10_42_19</name>
    <dbReference type="NCBI Taxonomy" id="1974725"/>
    <lineage>
        <taxon>Bacteria</taxon>
        <taxon>Candidatus Niyogiibacteriota</taxon>
    </lineage>
</organism>
<dbReference type="PANTHER" id="PTHR10429">
    <property type="entry name" value="DNA-3-METHYLADENINE GLYCOSYLASE"/>
    <property type="match status" value="1"/>
</dbReference>
<comment type="caution">
    <text evidence="6">The sequence shown here is derived from an EMBL/GenBank/DDBJ whole genome shotgun (WGS) entry which is preliminary data.</text>
</comment>
<evidence type="ECO:0000256" key="5">
    <source>
        <dbReference type="HAMAP-Rule" id="MF_00527"/>
    </source>
</evidence>
<dbReference type="InterPro" id="IPR036995">
    <property type="entry name" value="MPG_sf"/>
</dbReference>
<evidence type="ECO:0000256" key="2">
    <source>
        <dbReference type="ARBA" id="ARBA00022763"/>
    </source>
</evidence>
<dbReference type="GO" id="GO:0006284">
    <property type="term" value="P:base-excision repair"/>
    <property type="evidence" value="ECO:0007669"/>
    <property type="project" value="InterPro"/>
</dbReference>
<evidence type="ECO:0000256" key="1">
    <source>
        <dbReference type="ARBA" id="ARBA00009232"/>
    </source>
</evidence>
<dbReference type="EC" id="3.2.2.-" evidence="5"/>